<dbReference type="InterPro" id="IPR018540">
    <property type="entry name" value="Spo0E-like"/>
</dbReference>
<evidence type="ECO:0000313" key="2">
    <source>
        <dbReference type="Proteomes" id="UP001165492"/>
    </source>
</evidence>
<dbReference type="RefSeq" id="WP_369412682.1">
    <property type="nucleotide sequence ID" value="NZ_JAJHJB010000046.1"/>
</dbReference>
<organism evidence="1 2">
    <name type="scientific">Pelosinus baikalensis</name>
    <dbReference type="NCBI Taxonomy" id="2892015"/>
    <lineage>
        <taxon>Bacteria</taxon>
        <taxon>Bacillati</taxon>
        <taxon>Bacillota</taxon>
        <taxon>Negativicutes</taxon>
        <taxon>Selenomonadales</taxon>
        <taxon>Sporomusaceae</taxon>
        <taxon>Pelosinus</taxon>
    </lineage>
</organism>
<dbReference type="InterPro" id="IPR036638">
    <property type="entry name" value="HLH_DNA-bd_sf"/>
</dbReference>
<keyword evidence="2" id="KW-1185">Reference proteome</keyword>
<dbReference type="Proteomes" id="UP001165492">
    <property type="component" value="Unassembled WGS sequence"/>
</dbReference>
<sequence length="24" mass="2982">MNHKNVIKISQMLDKQIVQFYKFK</sequence>
<dbReference type="Pfam" id="PF09388">
    <property type="entry name" value="SpoOE-like"/>
    <property type="match status" value="1"/>
</dbReference>
<accession>A0ABS8HYH2</accession>
<dbReference type="EMBL" id="JAJHJB010000046">
    <property type="protein sequence ID" value="MCC5468012.1"/>
    <property type="molecule type" value="Genomic_DNA"/>
</dbReference>
<name>A0ABS8HYH2_9FIRM</name>
<reference evidence="1" key="1">
    <citation type="submission" date="2021-11" db="EMBL/GenBank/DDBJ databases">
        <title>Description of a new species Pelosinus isolated from the bottom sediments of Lake Baikal.</title>
        <authorList>
            <person name="Zakharyuk A."/>
        </authorList>
    </citation>
    <scope>NUCLEOTIDE SEQUENCE</scope>
    <source>
        <strain evidence="1">Bkl1</strain>
    </source>
</reference>
<protein>
    <submittedName>
        <fullName evidence="1">Aspartyl-phosphate phosphatase Spo0E family protein</fullName>
    </submittedName>
</protein>
<dbReference type="Gene3D" id="4.10.280.10">
    <property type="entry name" value="Helix-loop-helix DNA-binding domain"/>
    <property type="match status" value="1"/>
</dbReference>
<proteinExistence type="predicted"/>
<comment type="caution">
    <text evidence="1">The sequence shown here is derived from an EMBL/GenBank/DDBJ whole genome shotgun (WGS) entry which is preliminary data.</text>
</comment>
<evidence type="ECO:0000313" key="1">
    <source>
        <dbReference type="EMBL" id="MCC5468012.1"/>
    </source>
</evidence>
<gene>
    <name evidence="1" type="ORF">LMF89_21995</name>
</gene>